<feature type="transmembrane region" description="Helical" evidence="12">
    <location>
        <begin position="46"/>
        <end position="67"/>
    </location>
</feature>
<gene>
    <name evidence="12" type="primary">htpX</name>
    <name evidence="14" type="ORF">US99_C0017G0003</name>
</gene>
<keyword evidence="9 12" id="KW-1133">Transmembrane helix</keyword>
<evidence type="ECO:0000256" key="3">
    <source>
        <dbReference type="ARBA" id="ARBA00022475"/>
    </source>
</evidence>
<keyword evidence="7 12" id="KW-0378">Hydrolase</keyword>
<dbReference type="GO" id="GO:0008270">
    <property type="term" value="F:zinc ion binding"/>
    <property type="evidence" value="ECO:0007669"/>
    <property type="project" value="UniProtKB-UniRule"/>
</dbReference>
<dbReference type="HAMAP" id="MF_00188">
    <property type="entry name" value="Pept_M48_protease_HtpX"/>
    <property type="match status" value="1"/>
</dbReference>
<evidence type="ECO:0000259" key="13">
    <source>
        <dbReference type="Pfam" id="PF01435"/>
    </source>
</evidence>
<protein>
    <recommendedName>
        <fullName evidence="12">Protease HtpX homolog</fullName>
        <ecNumber evidence="12">3.4.24.-</ecNumber>
    </recommendedName>
</protein>
<comment type="similarity">
    <text evidence="2 12">Belongs to the peptidase M48B family.</text>
</comment>
<dbReference type="GO" id="GO:0004222">
    <property type="term" value="F:metalloendopeptidase activity"/>
    <property type="evidence" value="ECO:0007669"/>
    <property type="project" value="UniProtKB-UniRule"/>
</dbReference>
<dbReference type="GO" id="GO:0006508">
    <property type="term" value="P:proteolysis"/>
    <property type="evidence" value="ECO:0007669"/>
    <property type="project" value="UniProtKB-KW"/>
</dbReference>
<evidence type="ECO:0000256" key="10">
    <source>
        <dbReference type="ARBA" id="ARBA00023049"/>
    </source>
</evidence>
<keyword evidence="6 12" id="KW-0479">Metal-binding</keyword>
<keyword evidence="3 12" id="KW-1003">Cell membrane</keyword>
<evidence type="ECO:0000256" key="2">
    <source>
        <dbReference type="ARBA" id="ARBA00009779"/>
    </source>
</evidence>
<evidence type="ECO:0000256" key="6">
    <source>
        <dbReference type="ARBA" id="ARBA00022723"/>
    </source>
</evidence>
<evidence type="ECO:0000256" key="11">
    <source>
        <dbReference type="ARBA" id="ARBA00023136"/>
    </source>
</evidence>
<feature type="binding site" evidence="12">
    <location>
        <position position="150"/>
    </location>
    <ligand>
        <name>Zn(2+)</name>
        <dbReference type="ChEBI" id="CHEBI:29105"/>
        <note>catalytic</note>
    </ligand>
</feature>
<evidence type="ECO:0000256" key="4">
    <source>
        <dbReference type="ARBA" id="ARBA00022670"/>
    </source>
</evidence>
<dbReference type="PANTHER" id="PTHR43221">
    <property type="entry name" value="PROTEASE HTPX"/>
    <property type="match status" value="1"/>
</dbReference>
<feature type="domain" description="Peptidase M48" evidence="13">
    <location>
        <begin position="84"/>
        <end position="302"/>
    </location>
</feature>
<evidence type="ECO:0000256" key="1">
    <source>
        <dbReference type="ARBA" id="ARBA00004651"/>
    </source>
</evidence>
<dbReference type="InterPro" id="IPR050083">
    <property type="entry name" value="HtpX_protease"/>
</dbReference>
<accession>A0A0G0KSP5</accession>
<keyword evidence="8 12" id="KW-0862">Zinc</keyword>
<feature type="binding site" evidence="12">
    <location>
        <position position="226"/>
    </location>
    <ligand>
        <name>Zn(2+)</name>
        <dbReference type="ChEBI" id="CHEBI:29105"/>
        <note>catalytic</note>
    </ligand>
</feature>
<keyword evidence="5 12" id="KW-0812">Transmembrane</keyword>
<evidence type="ECO:0000256" key="12">
    <source>
        <dbReference type="HAMAP-Rule" id="MF_00188"/>
    </source>
</evidence>
<feature type="binding site" evidence="12">
    <location>
        <position position="154"/>
    </location>
    <ligand>
        <name>Zn(2+)</name>
        <dbReference type="ChEBI" id="CHEBI:29105"/>
        <note>catalytic</note>
    </ligand>
</feature>
<dbReference type="Gene3D" id="3.30.2010.10">
    <property type="entry name" value="Metalloproteases ('zincins'), catalytic domain"/>
    <property type="match status" value="1"/>
</dbReference>
<dbReference type="InterPro" id="IPR022919">
    <property type="entry name" value="Pept_M48_protease_HtpX"/>
</dbReference>
<name>A0A0G0KSP5_9BACT</name>
<dbReference type="EMBL" id="LBVC01000017">
    <property type="protein sequence ID" value="KKQ78570.1"/>
    <property type="molecule type" value="Genomic_DNA"/>
</dbReference>
<comment type="caution">
    <text evidence="14">The sequence shown here is derived from an EMBL/GenBank/DDBJ whole genome shotgun (WGS) entry which is preliminary data.</text>
</comment>
<feature type="transmembrane region" description="Helical" evidence="12">
    <location>
        <begin position="197"/>
        <end position="217"/>
    </location>
</feature>
<comment type="cofactor">
    <cofactor evidence="12">
        <name>Zn(2+)</name>
        <dbReference type="ChEBI" id="CHEBI:29105"/>
    </cofactor>
    <text evidence="12">Binds 1 zinc ion per subunit.</text>
</comment>
<keyword evidence="11 12" id="KW-0472">Membrane</keyword>
<dbReference type="Pfam" id="PF01435">
    <property type="entry name" value="Peptidase_M48"/>
    <property type="match status" value="1"/>
</dbReference>
<reference evidence="14 15" key="1">
    <citation type="journal article" date="2015" name="Nature">
        <title>rRNA introns, odd ribosomes, and small enigmatic genomes across a large radiation of phyla.</title>
        <authorList>
            <person name="Brown C.T."/>
            <person name="Hug L.A."/>
            <person name="Thomas B.C."/>
            <person name="Sharon I."/>
            <person name="Castelle C.J."/>
            <person name="Singh A."/>
            <person name="Wilkins M.J."/>
            <person name="Williams K.H."/>
            <person name="Banfield J.F."/>
        </authorList>
    </citation>
    <scope>NUCLEOTIDE SEQUENCE [LARGE SCALE GENOMIC DNA]</scope>
</reference>
<dbReference type="CDD" id="cd07340">
    <property type="entry name" value="M48B_Htpx_like"/>
    <property type="match status" value="1"/>
</dbReference>
<evidence type="ECO:0000313" key="14">
    <source>
        <dbReference type="EMBL" id="KKQ78570.1"/>
    </source>
</evidence>
<feature type="active site" evidence="12">
    <location>
        <position position="151"/>
    </location>
</feature>
<evidence type="ECO:0000256" key="5">
    <source>
        <dbReference type="ARBA" id="ARBA00022692"/>
    </source>
</evidence>
<dbReference type="PANTHER" id="PTHR43221:SF1">
    <property type="entry name" value="PROTEASE HTPX"/>
    <property type="match status" value="1"/>
</dbReference>
<feature type="transmembrane region" description="Helical" evidence="12">
    <location>
        <begin position="20"/>
        <end position="40"/>
    </location>
</feature>
<dbReference type="GO" id="GO:0005886">
    <property type="term" value="C:plasma membrane"/>
    <property type="evidence" value="ECO:0007669"/>
    <property type="project" value="UniProtKB-SubCell"/>
</dbReference>
<dbReference type="InterPro" id="IPR001915">
    <property type="entry name" value="Peptidase_M48"/>
</dbReference>
<keyword evidence="10 12" id="KW-0482">Metalloprotease</keyword>
<evidence type="ECO:0000256" key="9">
    <source>
        <dbReference type="ARBA" id="ARBA00022989"/>
    </source>
</evidence>
<sequence>MATVNTAWDHRSSNIFKTWLIMFLFSLFTVIVIYLIAGGFGYGQGGLGIVGFALIMAGIMNFVSYFWSDKIVLGVSGAKPIQQKDNPEVYRIVENLCLAAGLPTPKIYIINDSAPNAFATGRDPKHAAIAFTSGILEKLNKQELEGVAAHELSHVGNRDTLVMAVVSVLVGTIALLSDFFMRSLWYGNRDNDNKNSGIFMIIAIIAAILAPIVAMLIQLAVSRRRELLADASGVLLTRYPEGLASALAKISSDKEALEVANRGTAHLYIVNPLKGKQAGEWLAGLFNTHPPIASRLKALHEMEGLPAGRQGRLDKIS</sequence>
<evidence type="ECO:0000256" key="8">
    <source>
        <dbReference type="ARBA" id="ARBA00022833"/>
    </source>
</evidence>
<organism evidence="14 15">
    <name type="scientific">Candidatus Daviesbacteria bacterium GW2011_GWF2_38_6</name>
    <dbReference type="NCBI Taxonomy" id="1618432"/>
    <lineage>
        <taxon>Bacteria</taxon>
        <taxon>Candidatus Daviesiibacteriota</taxon>
    </lineage>
</organism>
<proteinExistence type="inferred from homology"/>
<dbReference type="Proteomes" id="UP000034324">
    <property type="component" value="Unassembled WGS sequence"/>
</dbReference>
<dbReference type="AlphaFoldDB" id="A0A0G0KSP5"/>
<feature type="transmembrane region" description="Helical" evidence="12">
    <location>
        <begin position="161"/>
        <end position="185"/>
    </location>
</feature>
<evidence type="ECO:0000256" key="7">
    <source>
        <dbReference type="ARBA" id="ARBA00022801"/>
    </source>
</evidence>
<dbReference type="EC" id="3.4.24.-" evidence="12"/>
<comment type="subcellular location">
    <subcellularLocation>
        <location evidence="1 12">Cell membrane</location>
        <topology evidence="1 12">Multi-pass membrane protein</topology>
    </subcellularLocation>
</comment>
<evidence type="ECO:0000313" key="15">
    <source>
        <dbReference type="Proteomes" id="UP000034324"/>
    </source>
</evidence>
<keyword evidence="4 12" id="KW-0645">Protease</keyword>